<sequence length="104" mass="11430">MGQAANSAHREALGISYPAGQITPEKDVSEVLAKWREKLRAPGRGLPPTDYSYINLEEVCEENAALLSRLRELGASPPRLEESPSSHPQLLCGPNRSRLRLPVD</sequence>
<dbReference type="OrthoDB" id="680534at2759"/>
<reference evidence="2 3" key="1">
    <citation type="submission" date="2019-11" db="EMBL/GenBank/DDBJ databases">
        <title>Whole genome sequence of Oryza granulata.</title>
        <authorList>
            <person name="Li W."/>
        </authorList>
    </citation>
    <scope>NUCLEOTIDE SEQUENCE [LARGE SCALE GENOMIC DNA]</scope>
    <source>
        <strain evidence="3">cv. Menghai</strain>
        <tissue evidence="2">Leaf</tissue>
    </source>
</reference>
<dbReference type="Proteomes" id="UP000479710">
    <property type="component" value="Unassembled WGS sequence"/>
</dbReference>
<feature type="region of interest" description="Disordered" evidence="1">
    <location>
        <begin position="1"/>
        <end position="20"/>
    </location>
</feature>
<name>A0A6G1EDL7_9ORYZ</name>
<dbReference type="EMBL" id="SPHZ02000003">
    <property type="protein sequence ID" value="KAF0922878.1"/>
    <property type="molecule type" value="Genomic_DNA"/>
</dbReference>
<evidence type="ECO:0000313" key="3">
    <source>
        <dbReference type="Proteomes" id="UP000479710"/>
    </source>
</evidence>
<evidence type="ECO:0000313" key="2">
    <source>
        <dbReference type="EMBL" id="KAF0922878.1"/>
    </source>
</evidence>
<gene>
    <name evidence="2" type="ORF">E2562_002127</name>
</gene>
<organism evidence="2 3">
    <name type="scientific">Oryza meyeriana var. granulata</name>
    <dbReference type="NCBI Taxonomy" id="110450"/>
    <lineage>
        <taxon>Eukaryota</taxon>
        <taxon>Viridiplantae</taxon>
        <taxon>Streptophyta</taxon>
        <taxon>Embryophyta</taxon>
        <taxon>Tracheophyta</taxon>
        <taxon>Spermatophyta</taxon>
        <taxon>Magnoliopsida</taxon>
        <taxon>Liliopsida</taxon>
        <taxon>Poales</taxon>
        <taxon>Poaceae</taxon>
        <taxon>BOP clade</taxon>
        <taxon>Oryzoideae</taxon>
        <taxon>Oryzeae</taxon>
        <taxon>Oryzinae</taxon>
        <taxon>Oryza</taxon>
        <taxon>Oryza meyeriana</taxon>
    </lineage>
</organism>
<dbReference type="AlphaFoldDB" id="A0A6G1EDL7"/>
<keyword evidence="3" id="KW-1185">Reference proteome</keyword>
<feature type="region of interest" description="Disordered" evidence="1">
    <location>
        <begin position="76"/>
        <end position="104"/>
    </location>
</feature>
<accession>A0A6G1EDL7</accession>
<evidence type="ECO:0000256" key="1">
    <source>
        <dbReference type="SAM" id="MobiDB-lite"/>
    </source>
</evidence>
<protein>
    <submittedName>
        <fullName evidence="2">Uncharacterized protein</fullName>
    </submittedName>
</protein>
<proteinExistence type="predicted"/>
<comment type="caution">
    <text evidence="2">The sequence shown here is derived from an EMBL/GenBank/DDBJ whole genome shotgun (WGS) entry which is preliminary data.</text>
</comment>